<dbReference type="EC" id="2.7.1.12" evidence="3 9"/>
<evidence type="ECO:0000256" key="3">
    <source>
        <dbReference type="ARBA" id="ARBA00012054"/>
    </source>
</evidence>
<comment type="catalytic activity">
    <reaction evidence="8 9">
        <text>D-gluconate + ATP = 6-phospho-D-gluconate + ADP + H(+)</text>
        <dbReference type="Rhea" id="RHEA:19433"/>
        <dbReference type="ChEBI" id="CHEBI:15378"/>
        <dbReference type="ChEBI" id="CHEBI:18391"/>
        <dbReference type="ChEBI" id="CHEBI:30616"/>
        <dbReference type="ChEBI" id="CHEBI:58759"/>
        <dbReference type="ChEBI" id="CHEBI:456216"/>
        <dbReference type="EC" id="2.7.1.12"/>
    </reaction>
</comment>
<keyword evidence="6 9" id="KW-0418">Kinase</keyword>
<evidence type="ECO:0000256" key="7">
    <source>
        <dbReference type="ARBA" id="ARBA00022840"/>
    </source>
</evidence>
<evidence type="ECO:0000256" key="9">
    <source>
        <dbReference type="RuleBase" id="RU363066"/>
    </source>
</evidence>
<comment type="caution">
    <text evidence="10">The sequence shown here is derived from an EMBL/GenBank/DDBJ whole genome shotgun (WGS) entry which is preliminary data.</text>
</comment>
<evidence type="ECO:0000256" key="6">
    <source>
        <dbReference type="ARBA" id="ARBA00022777"/>
    </source>
</evidence>
<evidence type="ECO:0000313" key="11">
    <source>
        <dbReference type="Proteomes" id="UP001203069"/>
    </source>
</evidence>
<reference evidence="10 11" key="1">
    <citation type="submission" date="2022-02" db="EMBL/GenBank/DDBJ databases">
        <title>Description of Brenneria tiliae sp. nov. isolated from symptomatic Tilia x moltkei and Tilia x europaea trees in the UK.</title>
        <authorList>
            <person name="Kile H."/>
        </authorList>
    </citation>
    <scope>NUCLEOTIDE SEQUENCE [LARGE SCALE GENOMIC DNA]</scope>
    <source>
        <strain evidence="10 11">MC1SB4.1</strain>
    </source>
</reference>
<evidence type="ECO:0000256" key="1">
    <source>
        <dbReference type="ARBA" id="ARBA00004761"/>
    </source>
</evidence>
<organism evidence="10 11">
    <name type="scientific">Brenneria tiliae</name>
    <dbReference type="NCBI Taxonomy" id="2914984"/>
    <lineage>
        <taxon>Bacteria</taxon>
        <taxon>Pseudomonadati</taxon>
        <taxon>Pseudomonadota</taxon>
        <taxon>Gammaproteobacteria</taxon>
        <taxon>Enterobacterales</taxon>
        <taxon>Pectobacteriaceae</taxon>
        <taxon>Brenneria</taxon>
    </lineage>
</organism>
<dbReference type="Pfam" id="PF01202">
    <property type="entry name" value="SKI"/>
    <property type="match status" value="1"/>
</dbReference>
<dbReference type="SUPFAM" id="SSF52540">
    <property type="entry name" value="P-loop containing nucleoside triphosphate hydrolases"/>
    <property type="match status" value="1"/>
</dbReference>
<accession>A0ABT0MRY5</accession>
<dbReference type="PANTHER" id="PTHR43442">
    <property type="entry name" value="GLUCONOKINASE-RELATED"/>
    <property type="match status" value="1"/>
</dbReference>
<evidence type="ECO:0000256" key="5">
    <source>
        <dbReference type="ARBA" id="ARBA00022741"/>
    </source>
</evidence>
<dbReference type="InterPro" id="IPR006001">
    <property type="entry name" value="Therm_gnt_kin"/>
</dbReference>
<gene>
    <name evidence="10" type="ORF">MFP26_07590</name>
</gene>
<comment type="similarity">
    <text evidence="2 9">Belongs to the gluconokinase GntK/GntV family.</text>
</comment>
<dbReference type="RefSeq" id="WP_249244239.1">
    <property type="nucleotide sequence ID" value="NZ_JAKPBZ010000108.1"/>
</dbReference>
<evidence type="ECO:0000256" key="4">
    <source>
        <dbReference type="ARBA" id="ARBA00022679"/>
    </source>
</evidence>
<dbReference type="NCBIfam" id="TIGR01313">
    <property type="entry name" value="therm_gnt_kin"/>
    <property type="match status" value="1"/>
</dbReference>
<dbReference type="EMBL" id="JAKPBZ010000108">
    <property type="protein sequence ID" value="MCL2892557.1"/>
    <property type="molecule type" value="Genomic_DNA"/>
</dbReference>
<dbReference type="Proteomes" id="UP001203069">
    <property type="component" value="Unassembled WGS sequence"/>
</dbReference>
<keyword evidence="11" id="KW-1185">Reference proteome</keyword>
<proteinExistence type="inferred from homology"/>
<evidence type="ECO:0000256" key="8">
    <source>
        <dbReference type="ARBA" id="ARBA00048090"/>
    </source>
</evidence>
<keyword evidence="5 9" id="KW-0547">Nucleotide-binding</keyword>
<comment type="pathway">
    <text evidence="1">Carbohydrate acid metabolism.</text>
</comment>
<sequence length="184" mass="20530">MSGKCIIIMGVSGTGKSSVGLALASRLNAKFIDGDDLHPRANIEKMASGRPLNDDDRLPWLERLSDVAYSLQQKNETGFLVCSALKKRYRDRLREGNNHMTFLWLNGDYELVLKRMQQRAGHFMPESLLKSQFATLESPDKRESDVMPIDIAASLDGVVNRCIEALSQERAPQSPHAGRTEQTA</sequence>
<keyword evidence="7 9" id="KW-0067">ATP-binding</keyword>
<dbReference type="InterPro" id="IPR027417">
    <property type="entry name" value="P-loop_NTPase"/>
</dbReference>
<evidence type="ECO:0000313" key="10">
    <source>
        <dbReference type="EMBL" id="MCL2892557.1"/>
    </source>
</evidence>
<dbReference type="PANTHER" id="PTHR43442:SF3">
    <property type="entry name" value="GLUCONOKINASE-RELATED"/>
    <property type="match status" value="1"/>
</dbReference>
<protein>
    <recommendedName>
        <fullName evidence="3 9">Gluconokinase</fullName>
        <ecNumber evidence="3 9">2.7.1.12</ecNumber>
    </recommendedName>
</protein>
<dbReference type="Gene3D" id="3.40.50.300">
    <property type="entry name" value="P-loop containing nucleotide triphosphate hydrolases"/>
    <property type="match status" value="1"/>
</dbReference>
<name>A0ABT0MRY5_9GAMM</name>
<dbReference type="InterPro" id="IPR031322">
    <property type="entry name" value="Shikimate/glucono_kinase"/>
</dbReference>
<dbReference type="CDD" id="cd02021">
    <property type="entry name" value="GntK"/>
    <property type="match status" value="1"/>
</dbReference>
<keyword evidence="4 9" id="KW-0808">Transferase</keyword>
<evidence type="ECO:0000256" key="2">
    <source>
        <dbReference type="ARBA" id="ARBA00008420"/>
    </source>
</evidence>